<keyword evidence="6" id="KW-0482">Metalloprotease</keyword>
<dbReference type="AlphaFoldDB" id="A0A0W4ZDK9"/>
<keyword evidence="3" id="KW-0479">Metal-binding</keyword>
<evidence type="ECO:0000256" key="1">
    <source>
        <dbReference type="ARBA" id="ARBA00007261"/>
    </source>
</evidence>
<dbReference type="GeneID" id="28937690"/>
<evidence type="ECO:0000256" key="5">
    <source>
        <dbReference type="ARBA" id="ARBA00022833"/>
    </source>
</evidence>
<evidence type="ECO:0000259" key="10">
    <source>
        <dbReference type="Pfam" id="PF05193"/>
    </source>
</evidence>
<dbReference type="GO" id="GO:0005829">
    <property type="term" value="C:cytosol"/>
    <property type="evidence" value="ECO:0007669"/>
    <property type="project" value="TreeGrafter"/>
</dbReference>
<dbReference type="Pfam" id="PF16187">
    <property type="entry name" value="Peptidase_M16_M"/>
    <property type="match status" value="1"/>
</dbReference>
<keyword evidence="13" id="KW-1185">Reference proteome</keyword>
<dbReference type="PANTHER" id="PTHR43690:SF18">
    <property type="entry name" value="INSULIN-DEGRADING ENZYME-RELATED"/>
    <property type="match status" value="1"/>
</dbReference>
<evidence type="ECO:0000256" key="2">
    <source>
        <dbReference type="ARBA" id="ARBA00022670"/>
    </source>
</evidence>
<dbReference type="OrthoDB" id="952271at2759"/>
<sequence length="710" mass="83703">MLYYFIFFSFVTLFLEAESYETQDNKTNHHLYSRNQENIKVLSTEFKKPDNDYSSYRLIEISNNLQVLLINDPQSKLSAASMSIGIGHYSDPDDIPGLAHLCEHMLFMGTKKYPKEDDFSSYIKAHSGQFNALTSSEETNYFFHIAPDYFEEALDRFSQFFIVPLFPRTAVYQEIHAINSEFKKNQQNEEWNILQLEKSLSNEKSPYHKFGTGNYQTLMDNPKKNGKDILEEVKNFYLKYYSANLMKLVVISKESLDELQGLIIKYFSQIPDKGIQRPQFMEKPFTDKHLGMQCWYKSAKDSIKMTLTFPIEFQTILYKSNSFAYLRYLLEHQASNSLYDFLSKKGWIFSINIDIEYIVSNVNFFRIILVLTSKGLDEYEDLIVSIFQYLDFLRNIGPQEWIFNELKQLDDMFFRFSDYTTSFRRASILSNVMQKTYLNYSDLLKYSFLSEYNSQHIIDLLDLLCQNNYLLSISSKTKPGDWNAKEFWYGSEYKFESLPKTLVRKTNNLVTNGLFKLPNSNKYISEEFFIKPPSENRVDKLHLAYSTDVLRYWYKDDMHSNPKTYLFLFFKLPGYSDTPLQQTQLKVYINMLFNSIVEIVYYADIAGYQISILPHKSGFQLSIYGFNGKMLELLEDILDAFLNFQPTLSKYNFFKERLKSDIDIDSIEPAKQIKSVISSYTETYWPYSEILNALELLTFADIEMFHKVRF</sequence>
<feature type="signal peptide" evidence="8">
    <location>
        <begin position="1"/>
        <end position="17"/>
    </location>
</feature>
<dbReference type="InterPro" id="IPR011765">
    <property type="entry name" value="Pept_M16_N"/>
</dbReference>
<keyword evidence="5" id="KW-0862">Zinc</keyword>
<evidence type="ECO:0000256" key="3">
    <source>
        <dbReference type="ARBA" id="ARBA00022723"/>
    </source>
</evidence>
<evidence type="ECO:0000256" key="7">
    <source>
        <dbReference type="RuleBase" id="RU004447"/>
    </source>
</evidence>
<dbReference type="VEuPathDB" id="FungiDB:T552_02965"/>
<dbReference type="GO" id="GO:0004222">
    <property type="term" value="F:metalloendopeptidase activity"/>
    <property type="evidence" value="ECO:0007669"/>
    <property type="project" value="InterPro"/>
</dbReference>
<dbReference type="Pfam" id="PF05193">
    <property type="entry name" value="Peptidase_M16_C"/>
    <property type="match status" value="1"/>
</dbReference>
<dbReference type="GO" id="GO:0051603">
    <property type="term" value="P:proteolysis involved in protein catabolic process"/>
    <property type="evidence" value="ECO:0007669"/>
    <property type="project" value="TreeGrafter"/>
</dbReference>
<proteinExistence type="inferred from homology"/>
<dbReference type="InterPro" id="IPR032632">
    <property type="entry name" value="Peptidase_M16_M"/>
</dbReference>
<evidence type="ECO:0000313" key="13">
    <source>
        <dbReference type="Proteomes" id="UP000054454"/>
    </source>
</evidence>
<dbReference type="Proteomes" id="UP000054454">
    <property type="component" value="Unassembled WGS sequence"/>
</dbReference>
<organism evidence="12 13">
    <name type="scientific">Pneumocystis carinii (strain B80)</name>
    <name type="common">Rat pneumocystis pneumonia agent</name>
    <name type="synonym">Pneumocystis carinii f. sp. carinii</name>
    <dbReference type="NCBI Taxonomy" id="1408658"/>
    <lineage>
        <taxon>Eukaryota</taxon>
        <taxon>Fungi</taxon>
        <taxon>Dikarya</taxon>
        <taxon>Ascomycota</taxon>
        <taxon>Taphrinomycotina</taxon>
        <taxon>Pneumocystomycetes</taxon>
        <taxon>Pneumocystaceae</taxon>
        <taxon>Pneumocystis</taxon>
    </lineage>
</organism>
<evidence type="ECO:0000256" key="6">
    <source>
        <dbReference type="ARBA" id="ARBA00023049"/>
    </source>
</evidence>
<dbReference type="Gene3D" id="3.30.830.10">
    <property type="entry name" value="Metalloenzyme, LuxS/M16 peptidase-like"/>
    <property type="match status" value="3"/>
</dbReference>
<dbReference type="RefSeq" id="XP_018224932.1">
    <property type="nucleotide sequence ID" value="XM_018371487.1"/>
</dbReference>
<dbReference type="InterPro" id="IPR007863">
    <property type="entry name" value="Peptidase_M16_C"/>
</dbReference>
<reference evidence="13" key="1">
    <citation type="journal article" date="2016" name="Nat. Commun.">
        <title>Genome analysis of three Pneumocystis species reveals adaptation mechanisms to life exclusively in mammalian hosts.</title>
        <authorList>
            <person name="Ma L."/>
            <person name="Chen Z."/>
            <person name="Huang D.W."/>
            <person name="Kutty G."/>
            <person name="Ishihara M."/>
            <person name="Wang H."/>
            <person name="Abouelleil A."/>
            <person name="Bishop L."/>
            <person name="Davey E."/>
            <person name="Deng R."/>
            <person name="Deng X."/>
            <person name="Fan L."/>
            <person name="Fantoni G."/>
            <person name="Fitzgerald M."/>
            <person name="Gogineni E."/>
            <person name="Goldberg J.M."/>
            <person name="Handley G."/>
            <person name="Hu X."/>
            <person name="Huber C."/>
            <person name="Jiao X."/>
            <person name="Jones K."/>
            <person name="Levin J.Z."/>
            <person name="Liu Y."/>
            <person name="Macdonald P."/>
            <person name="Melnikov A."/>
            <person name="Raley C."/>
            <person name="Sassi M."/>
            <person name="Sherman B.T."/>
            <person name="Song X."/>
            <person name="Sykes S."/>
            <person name="Tran B."/>
            <person name="Walsh L."/>
            <person name="Xia Y."/>
            <person name="Yang J."/>
            <person name="Young S."/>
            <person name="Zeng Q."/>
            <person name="Zheng X."/>
            <person name="Stephens R."/>
            <person name="Nusbaum C."/>
            <person name="Birren B.W."/>
            <person name="Azadi P."/>
            <person name="Lempicki R.A."/>
            <person name="Cuomo C.A."/>
            <person name="Kovacs J.A."/>
        </authorList>
    </citation>
    <scope>NUCLEOTIDE SEQUENCE [LARGE SCALE GENOMIC DNA]</scope>
    <source>
        <strain evidence="13">B80</strain>
    </source>
</reference>
<dbReference type="Pfam" id="PF00675">
    <property type="entry name" value="Peptidase_M16"/>
    <property type="match status" value="1"/>
</dbReference>
<evidence type="ECO:0008006" key="14">
    <source>
        <dbReference type="Google" id="ProtNLM"/>
    </source>
</evidence>
<evidence type="ECO:0000259" key="11">
    <source>
        <dbReference type="Pfam" id="PF16187"/>
    </source>
</evidence>
<protein>
    <recommendedName>
        <fullName evidence="14">Peptidase M16 N-terminal domain-containing protein</fullName>
    </recommendedName>
</protein>
<dbReference type="InterPro" id="IPR050626">
    <property type="entry name" value="Peptidase_M16"/>
</dbReference>
<keyword evidence="2" id="KW-0645">Protease</keyword>
<dbReference type="InterPro" id="IPR001431">
    <property type="entry name" value="Pept_M16_Zn_BS"/>
</dbReference>
<keyword evidence="4" id="KW-0378">Hydrolase</keyword>
<name>A0A0W4ZDK9_PNEC8</name>
<dbReference type="FunFam" id="3.30.830.10:FF:000004">
    <property type="entry name" value="Putative insulin-degrading enzyme"/>
    <property type="match status" value="1"/>
</dbReference>
<dbReference type="FunFam" id="3.30.830.10:FF:000005">
    <property type="entry name" value="nardilysin isoform X1"/>
    <property type="match status" value="1"/>
</dbReference>
<dbReference type="SUPFAM" id="SSF63411">
    <property type="entry name" value="LuxS/MPP-like metallohydrolase"/>
    <property type="match status" value="3"/>
</dbReference>
<evidence type="ECO:0000256" key="8">
    <source>
        <dbReference type="SAM" id="SignalP"/>
    </source>
</evidence>
<evidence type="ECO:0000259" key="9">
    <source>
        <dbReference type="Pfam" id="PF00675"/>
    </source>
</evidence>
<feature type="domain" description="Peptidase M16 middle/third" evidence="11">
    <location>
        <begin position="414"/>
        <end position="693"/>
    </location>
</feature>
<feature type="domain" description="Peptidase M16 N-terminal" evidence="9">
    <location>
        <begin position="67"/>
        <end position="189"/>
    </location>
</feature>
<dbReference type="EMBL" id="LFVZ01000013">
    <property type="protein sequence ID" value="KTW26484.1"/>
    <property type="molecule type" value="Genomic_DNA"/>
</dbReference>
<feature type="domain" description="Peptidase M16 C-terminal" evidence="10">
    <location>
        <begin position="230"/>
        <end position="408"/>
    </location>
</feature>
<dbReference type="InterPro" id="IPR011249">
    <property type="entry name" value="Metalloenz_LuxS/M16"/>
</dbReference>
<keyword evidence="8" id="KW-0732">Signal</keyword>
<dbReference type="GO" id="GO:0043171">
    <property type="term" value="P:peptide catabolic process"/>
    <property type="evidence" value="ECO:0007669"/>
    <property type="project" value="TreeGrafter"/>
</dbReference>
<dbReference type="PROSITE" id="PS00143">
    <property type="entry name" value="INSULINASE"/>
    <property type="match status" value="1"/>
</dbReference>
<accession>A0A0W4ZDK9</accession>
<dbReference type="GO" id="GO:0046872">
    <property type="term" value="F:metal ion binding"/>
    <property type="evidence" value="ECO:0007669"/>
    <property type="project" value="UniProtKB-KW"/>
</dbReference>
<comment type="similarity">
    <text evidence="1 7">Belongs to the peptidase M16 family.</text>
</comment>
<evidence type="ECO:0000256" key="4">
    <source>
        <dbReference type="ARBA" id="ARBA00022801"/>
    </source>
</evidence>
<gene>
    <name evidence="12" type="ORF">T552_02965</name>
</gene>
<dbReference type="PANTHER" id="PTHR43690">
    <property type="entry name" value="NARDILYSIN"/>
    <property type="match status" value="1"/>
</dbReference>
<feature type="non-terminal residue" evidence="12">
    <location>
        <position position="710"/>
    </location>
</feature>
<comment type="caution">
    <text evidence="12">The sequence shown here is derived from an EMBL/GenBank/DDBJ whole genome shotgun (WGS) entry which is preliminary data.</text>
</comment>
<dbReference type="GO" id="GO:0005739">
    <property type="term" value="C:mitochondrion"/>
    <property type="evidence" value="ECO:0007669"/>
    <property type="project" value="TreeGrafter"/>
</dbReference>
<feature type="chain" id="PRO_5006933774" description="Peptidase M16 N-terminal domain-containing protein" evidence="8">
    <location>
        <begin position="18"/>
        <end position="710"/>
    </location>
</feature>
<evidence type="ECO:0000313" key="12">
    <source>
        <dbReference type="EMBL" id="KTW26484.1"/>
    </source>
</evidence>